<dbReference type="RefSeq" id="WP_145385307.1">
    <property type="nucleotide sequence ID" value="NZ_CP037423.1"/>
</dbReference>
<dbReference type="Proteomes" id="UP000319004">
    <property type="component" value="Chromosome"/>
</dbReference>
<keyword evidence="2" id="KW-1185">Reference proteome</keyword>
<dbReference type="AlphaFoldDB" id="A0A518HLC6"/>
<dbReference type="EMBL" id="CP037423">
    <property type="protein sequence ID" value="QDV41608.1"/>
    <property type="molecule type" value="Genomic_DNA"/>
</dbReference>
<dbReference type="OrthoDB" id="264410at2"/>
<organism evidence="1 2">
    <name type="scientific">Stieleria neptunia</name>
    <dbReference type="NCBI Taxonomy" id="2527979"/>
    <lineage>
        <taxon>Bacteria</taxon>
        <taxon>Pseudomonadati</taxon>
        <taxon>Planctomycetota</taxon>
        <taxon>Planctomycetia</taxon>
        <taxon>Pirellulales</taxon>
        <taxon>Pirellulaceae</taxon>
        <taxon>Stieleria</taxon>
    </lineage>
</organism>
<evidence type="ECO:0000313" key="2">
    <source>
        <dbReference type="Proteomes" id="UP000319004"/>
    </source>
</evidence>
<gene>
    <name evidence="1" type="ORF">Enr13x_14510</name>
</gene>
<evidence type="ECO:0000313" key="1">
    <source>
        <dbReference type="EMBL" id="QDV41608.1"/>
    </source>
</evidence>
<dbReference type="KEGG" id="snep:Enr13x_14510"/>
<protein>
    <recommendedName>
        <fullName evidence="3">PEP-CTERM protein-sorting domain-containing protein</fullName>
    </recommendedName>
</protein>
<accession>A0A518HLC6</accession>
<dbReference type="InterPro" id="IPR013424">
    <property type="entry name" value="Ice-binding_C"/>
</dbReference>
<dbReference type="NCBIfam" id="TIGR02595">
    <property type="entry name" value="PEP_CTERM"/>
    <property type="match status" value="1"/>
</dbReference>
<reference evidence="1 2" key="1">
    <citation type="submission" date="2019-03" db="EMBL/GenBank/DDBJ databases">
        <title>Deep-cultivation of Planctomycetes and their phenomic and genomic characterization uncovers novel biology.</title>
        <authorList>
            <person name="Wiegand S."/>
            <person name="Jogler M."/>
            <person name="Boedeker C."/>
            <person name="Pinto D."/>
            <person name="Vollmers J."/>
            <person name="Rivas-Marin E."/>
            <person name="Kohn T."/>
            <person name="Peeters S.H."/>
            <person name="Heuer A."/>
            <person name="Rast P."/>
            <person name="Oberbeckmann S."/>
            <person name="Bunk B."/>
            <person name="Jeske O."/>
            <person name="Meyerdierks A."/>
            <person name="Storesund J.E."/>
            <person name="Kallscheuer N."/>
            <person name="Luecker S."/>
            <person name="Lage O.M."/>
            <person name="Pohl T."/>
            <person name="Merkel B.J."/>
            <person name="Hornburger P."/>
            <person name="Mueller R.-W."/>
            <person name="Bruemmer F."/>
            <person name="Labrenz M."/>
            <person name="Spormann A.M."/>
            <person name="Op den Camp H."/>
            <person name="Overmann J."/>
            <person name="Amann R."/>
            <person name="Jetten M.S.M."/>
            <person name="Mascher T."/>
            <person name="Medema M.H."/>
            <person name="Devos D.P."/>
            <person name="Kaster A.-K."/>
            <person name="Ovreas L."/>
            <person name="Rohde M."/>
            <person name="Galperin M.Y."/>
            <person name="Jogler C."/>
        </authorList>
    </citation>
    <scope>NUCLEOTIDE SEQUENCE [LARGE SCALE GENOMIC DNA]</scope>
    <source>
        <strain evidence="1 2">Enr13</strain>
    </source>
</reference>
<name>A0A518HLC6_9BACT</name>
<proteinExistence type="predicted"/>
<sequence length="208" mass="21802">MMRLITCLCLFVAMGTVCHSAIVYDLFLRTSRGDSLDLEYNVAPQDQLLADVILRETVTAPDDPNIGATGLGAFGFMISSTGGDGTFSITSRPNFQLTTFNTDDTVGGANIFGVVAPTTDRGNGVFESTLATVQLTAPTAGRTVFELLDPRSGASDFAGVGAGKNIDDASIRTRSLSLITAVPEPSSLAFLTAVGTACVVGRRKRRLA</sequence>
<evidence type="ECO:0008006" key="3">
    <source>
        <dbReference type="Google" id="ProtNLM"/>
    </source>
</evidence>